<evidence type="ECO:0000313" key="4">
    <source>
        <dbReference type="Proteomes" id="UP001066276"/>
    </source>
</evidence>
<evidence type="ECO:0000256" key="2">
    <source>
        <dbReference type="SAM" id="Phobius"/>
    </source>
</evidence>
<keyword evidence="2" id="KW-1133">Transmembrane helix</keyword>
<reference evidence="3" key="1">
    <citation type="journal article" date="2022" name="bioRxiv">
        <title>Sequencing and chromosome-scale assembly of the giantPleurodeles waltlgenome.</title>
        <authorList>
            <person name="Brown T."/>
            <person name="Elewa A."/>
            <person name="Iarovenko S."/>
            <person name="Subramanian E."/>
            <person name="Araus A.J."/>
            <person name="Petzold A."/>
            <person name="Susuki M."/>
            <person name="Suzuki K.-i.T."/>
            <person name="Hayashi T."/>
            <person name="Toyoda A."/>
            <person name="Oliveira C."/>
            <person name="Osipova E."/>
            <person name="Leigh N.D."/>
            <person name="Simon A."/>
            <person name="Yun M.H."/>
        </authorList>
    </citation>
    <scope>NUCLEOTIDE SEQUENCE</scope>
    <source>
        <strain evidence="3">20211129_DDA</strain>
        <tissue evidence="3">Liver</tissue>
    </source>
</reference>
<name>A0AAV7Q619_PLEWA</name>
<protein>
    <submittedName>
        <fullName evidence="3">Uncharacterized protein</fullName>
    </submittedName>
</protein>
<organism evidence="3 4">
    <name type="scientific">Pleurodeles waltl</name>
    <name type="common">Iberian ribbed newt</name>
    <dbReference type="NCBI Taxonomy" id="8319"/>
    <lineage>
        <taxon>Eukaryota</taxon>
        <taxon>Metazoa</taxon>
        <taxon>Chordata</taxon>
        <taxon>Craniata</taxon>
        <taxon>Vertebrata</taxon>
        <taxon>Euteleostomi</taxon>
        <taxon>Amphibia</taxon>
        <taxon>Batrachia</taxon>
        <taxon>Caudata</taxon>
        <taxon>Salamandroidea</taxon>
        <taxon>Salamandridae</taxon>
        <taxon>Pleurodelinae</taxon>
        <taxon>Pleurodeles</taxon>
    </lineage>
</organism>
<proteinExistence type="predicted"/>
<dbReference type="AlphaFoldDB" id="A0AAV7Q619"/>
<feature type="region of interest" description="Disordered" evidence="1">
    <location>
        <begin position="142"/>
        <end position="162"/>
    </location>
</feature>
<evidence type="ECO:0000313" key="3">
    <source>
        <dbReference type="EMBL" id="KAJ1135773.1"/>
    </source>
</evidence>
<feature type="transmembrane region" description="Helical" evidence="2">
    <location>
        <begin position="6"/>
        <end position="34"/>
    </location>
</feature>
<keyword evidence="2" id="KW-0472">Membrane</keyword>
<sequence length="162" mass="18696">MAESFIFLLFSTFEIIGMFLFLAVLLVFLLVTYFPVWYCKCGERVCKEGRSFDEIEYEQLMVEEAKLQIMEKTQEKRSQAIKTLLDQEMQGPSQVGGSNVWDKTAITELKPLLQDAVKWVKNKLAPPKNDEDISMKKIEWQSNDVKYSENDSPPLLSSPNND</sequence>
<gene>
    <name evidence="3" type="ORF">NDU88_002204</name>
</gene>
<dbReference type="Proteomes" id="UP001066276">
    <property type="component" value="Chromosome 6"/>
</dbReference>
<dbReference type="EMBL" id="JANPWB010000010">
    <property type="protein sequence ID" value="KAJ1135773.1"/>
    <property type="molecule type" value="Genomic_DNA"/>
</dbReference>
<keyword evidence="4" id="KW-1185">Reference proteome</keyword>
<keyword evidence="2" id="KW-0812">Transmembrane</keyword>
<comment type="caution">
    <text evidence="3">The sequence shown here is derived from an EMBL/GenBank/DDBJ whole genome shotgun (WGS) entry which is preliminary data.</text>
</comment>
<evidence type="ECO:0000256" key="1">
    <source>
        <dbReference type="SAM" id="MobiDB-lite"/>
    </source>
</evidence>
<accession>A0AAV7Q619</accession>